<evidence type="ECO:0000313" key="2">
    <source>
        <dbReference type="Proteomes" id="UP001597510"/>
    </source>
</evidence>
<organism evidence="1 2">
    <name type="scientific">Emticicia soli</name>
    <dbReference type="NCBI Taxonomy" id="2027878"/>
    <lineage>
        <taxon>Bacteria</taxon>
        <taxon>Pseudomonadati</taxon>
        <taxon>Bacteroidota</taxon>
        <taxon>Cytophagia</taxon>
        <taxon>Cytophagales</taxon>
        <taxon>Leadbetterellaceae</taxon>
        <taxon>Emticicia</taxon>
    </lineage>
</organism>
<proteinExistence type="predicted"/>
<dbReference type="EMBL" id="JBHULC010000027">
    <property type="protein sequence ID" value="MFD2523132.1"/>
    <property type="molecule type" value="Genomic_DNA"/>
</dbReference>
<sequence>MDFSAKVKFFCKNIALTSHLFAQLGRLKTKSNQILFGKERPLTLNPSAAAAAPQQWGEGLLPPFPTVGEGSGMGFAKYYLVQKTFDTPRSS</sequence>
<reference evidence="2" key="1">
    <citation type="journal article" date="2019" name="Int. J. Syst. Evol. Microbiol.">
        <title>The Global Catalogue of Microorganisms (GCM) 10K type strain sequencing project: providing services to taxonomists for standard genome sequencing and annotation.</title>
        <authorList>
            <consortium name="The Broad Institute Genomics Platform"/>
            <consortium name="The Broad Institute Genome Sequencing Center for Infectious Disease"/>
            <person name="Wu L."/>
            <person name="Ma J."/>
        </authorList>
    </citation>
    <scope>NUCLEOTIDE SEQUENCE [LARGE SCALE GENOMIC DNA]</scope>
    <source>
        <strain evidence="2">KCTC 52344</strain>
    </source>
</reference>
<gene>
    <name evidence="1" type="ORF">ACFSR2_19700</name>
</gene>
<comment type="caution">
    <text evidence="1">The sequence shown here is derived from an EMBL/GenBank/DDBJ whole genome shotgun (WGS) entry which is preliminary data.</text>
</comment>
<name>A0ABW5JAQ6_9BACT</name>
<protein>
    <submittedName>
        <fullName evidence="1">Uncharacterized protein</fullName>
    </submittedName>
</protein>
<dbReference type="Proteomes" id="UP001597510">
    <property type="component" value="Unassembled WGS sequence"/>
</dbReference>
<keyword evidence="2" id="KW-1185">Reference proteome</keyword>
<accession>A0ABW5JAQ6</accession>
<evidence type="ECO:0000313" key="1">
    <source>
        <dbReference type="EMBL" id="MFD2523132.1"/>
    </source>
</evidence>